<evidence type="ECO:0000313" key="10">
    <source>
        <dbReference type="Proteomes" id="UP000679220"/>
    </source>
</evidence>
<evidence type="ECO:0000256" key="3">
    <source>
        <dbReference type="ARBA" id="ARBA00022448"/>
    </source>
</evidence>
<dbReference type="Pfam" id="PF01925">
    <property type="entry name" value="TauE"/>
    <property type="match status" value="1"/>
</dbReference>
<dbReference type="GO" id="GO:0005886">
    <property type="term" value="C:plasma membrane"/>
    <property type="evidence" value="ECO:0007669"/>
    <property type="project" value="UniProtKB-SubCell"/>
</dbReference>
<dbReference type="Proteomes" id="UP000679220">
    <property type="component" value="Unassembled WGS sequence"/>
</dbReference>
<keyword evidence="10" id="KW-1185">Reference proteome</keyword>
<evidence type="ECO:0000256" key="6">
    <source>
        <dbReference type="ARBA" id="ARBA00022989"/>
    </source>
</evidence>
<comment type="caution">
    <text evidence="9">The sequence shown here is derived from an EMBL/GenBank/DDBJ whole genome shotgun (WGS) entry which is preliminary data.</text>
</comment>
<feature type="transmembrane region" description="Helical" evidence="8">
    <location>
        <begin position="41"/>
        <end position="58"/>
    </location>
</feature>
<reference evidence="9" key="1">
    <citation type="journal article" date="2018" name="Int. J. Syst. Evol. Microbiol.">
        <title>Carboxylicivirga sediminis sp. nov., isolated from coastal sediment.</title>
        <authorList>
            <person name="Wang F.Q."/>
            <person name="Ren L.H."/>
            <person name="Zou R.J."/>
            <person name="Sun Y.Z."/>
            <person name="Liu X.J."/>
            <person name="Jiang F."/>
            <person name="Liu L.J."/>
        </authorList>
    </citation>
    <scope>NUCLEOTIDE SEQUENCE</scope>
    <source>
        <strain evidence="9">JR1</strain>
    </source>
</reference>
<keyword evidence="5 8" id="KW-0812">Transmembrane</keyword>
<protein>
    <recommendedName>
        <fullName evidence="8">Probable membrane transporter protein</fullName>
    </recommendedName>
</protein>
<feature type="transmembrane region" description="Helical" evidence="8">
    <location>
        <begin position="7"/>
        <end position="35"/>
    </location>
</feature>
<keyword evidence="7 8" id="KW-0472">Membrane</keyword>
<sequence>MPNIWILLIVVASSLIKGITGFGFALISLPLLLFWYQPAEIIPVLMICNFIASVFIILQKKERRLVNRQQRMLIMAGGVFTIAGVILLKSINQQLLVHVTGVAFIIITLLSLKPQSKPLKKLRDLSYLAAGAVIGIITGSISVSGPPLALFLNKAQVDKMAFREVFAWFSVVTASIAIIGYIPAGLLSVESLKQVAVFVPILLLGTVAGKRLNHLIPGNNFRLINIVITLLASLMLVIGQ</sequence>
<dbReference type="PANTHER" id="PTHR30269:SF37">
    <property type="entry name" value="MEMBRANE TRANSPORTER PROTEIN"/>
    <property type="match status" value="1"/>
</dbReference>
<dbReference type="RefSeq" id="WP_212192805.1">
    <property type="nucleotide sequence ID" value="NZ_JAGTAR010000040.1"/>
</dbReference>
<proteinExistence type="inferred from homology"/>
<keyword evidence="3" id="KW-0813">Transport</keyword>
<dbReference type="AlphaFoldDB" id="A0A941IZE0"/>
<evidence type="ECO:0000256" key="7">
    <source>
        <dbReference type="ARBA" id="ARBA00023136"/>
    </source>
</evidence>
<dbReference type="InterPro" id="IPR002781">
    <property type="entry name" value="TM_pro_TauE-like"/>
</dbReference>
<comment type="similarity">
    <text evidence="2 8">Belongs to the 4-toluene sulfonate uptake permease (TSUP) (TC 2.A.102) family.</text>
</comment>
<feature type="transmembrane region" description="Helical" evidence="8">
    <location>
        <begin position="165"/>
        <end position="184"/>
    </location>
</feature>
<evidence type="ECO:0000256" key="2">
    <source>
        <dbReference type="ARBA" id="ARBA00009142"/>
    </source>
</evidence>
<accession>A0A941IZE0</accession>
<organism evidence="9 10">
    <name type="scientific">Carboxylicivirga sediminis</name>
    <dbReference type="NCBI Taxonomy" id="2006564"/>
    <lineage>
        <taxon>Bacteria</taxon>
        <taxon>Pseudomonadati</taxon>
        <taxon>Bacteroidota</taxon>
        <taxon>Bacteroidia</taxon>
        <taxon>Marinilabiliales</taxon>
        <taxon>Marinilabiliaceae</taxon>
        <taxon>Carboxylicivirga</taxon>
    </lineage>
</organism>
<feature type="transmembrane region" description="Helical" evidence="8">
    <location>
        <begin position="221"/>
        <end position="239"/>
    </location>
</feature>
<comment type="subcellular location">
    <subcellularLocation>
        <location evidence="1 8">Cell membrane</location>
        <topology evidence="1 8">Multi-pass membrane protein</topology>
    </subcellularLocation>
</comment>
<dbReference type="EMBL" id="JAGTAR010000040">
    <property type="protein sequence ID" value="MBR8537780.1"/>
    <property type="molecule type" value="Genomic_DNA"/>
</dbReference>
<evidence type="ECO:0000313" key="9">
    <source>
        <dbReference type="EMBL" id="MBR8537780.1"/>
    </source>
</evidence>
<evidence type="ECO:0000256" key="8">
    <source>
        <dbReference type="RuleBase" id="RU363041"/>
    </source>
</evidence>
<feature type="transmembrane region" description="Helical" evidence="8">
    <location>
        <begin position="95"/>
        <end position="113"/>
    </location>
</feature>
<feature type="transmembrane region" description="Helical" evidence="8">
    <location>
        <begin position="70"/>
        <end position="89"/>
    </location>
</feature>
<dbReference type="PANTHER" id="PTHR30269">
    <property type="entry name" value="TRANSMEMBRANE PROTEIN YFCA"/>
    <property type="match status" value="1"/>
</dbReference>
<gene>
    <name evidence="9" type="ORF">KDU71_19570</name>
</gene>
<evidence type="ECO:0000256" key="4">
    <source>
        <dbReference type="ARBA" id="ARBA00022475"/>
    </source>
</evidence>
<feature type="transmembrane region" description="Helical" evidence="8">
    <location>
        <begin position="125"/>
        <end position="145"/>
    </location>
</feature>
<keyword evidence="6 8" id="KW-1133">Transmembrane helix</keyword>
<evidence type="ECO:0000256" key="1">
    <source>
        <dbReference type="ARBA" id="ARBA00004651"/>
    </source>
</evidence>
<name>A0A941IZE0_9BACT</name>
<evidence type="ECO:0000256" key="5">
    <source>
        <dbReference type="ARBA" id="ARBA00022692"/>
    </source>
</evidence>
<dbReference type="InterPro" id="IPR052017">
    <property type="entry name" value="TSUP"/>
</dbReference>
<reference evidence="9" key="2">
    <citation type="submission" date="2021-04" db="EMBL/GenBank/DDBJ databases">
        <authorList>
            <person name="Zhang T."/>
            <person name="Zhang Y."/>
            <person name="Lu D."/>
            <person name="Zuo D."/>
            <person name="Du Z."/>
        </authorList>
    </citation>
    <scope>NUCLEOTIDE SEQUENCE</scope>
    <source>
        <strain evidence="9">JR1</strain>
    </source>
</reference>
<keyword evidence="4 8" id="KW-1003">Cell membrane</keyword>